<keyword evidence="1" id="KW-0472">Membrane</keyword>
<accession>A0A1I4I226</accession>
<keyword evidence="3" id="KW-1185">Reference proteome</keyword>
<dbReference type="AlphaFoldDB" id="A0A1I4I226"/>
<dbReference type="RefSeq" id="WP_175499392.1">
    <property type="nucleotide sequence ID" value="NZ_FOTF01000022.1"/>
</dbReference>
<feature type="transmembrane region" description="Helical" evidence="1">
    <location>
        <begin position="12"/>
        <end position="30"/>
    </location>
</feature>
<name>A0A1I4I226_9RHOB</name>
<evidence type="ECO:0000256" key="1">
    <source>
        <dbReference type="SAM" id="Phobius"/>
    </source>
</evidence>
<protein>
    <submittedName>
        <fullName evidence="2">Uncharacterized protein</fullName>
    </submittedName>
</protein>
<dbReference type="Proteomes" id="UP000199550">
    <property type="component" value="Unassembled WGS sequence"/>
</dbReference>
<reference evidence="2 3" key="1">
    <citation type="submission" date="2016-10" db="EMBL/GenBank/DDBJ databases">
        <authorList>
            <person name="de Groot N.N."/>
        </authorList>
    </citation>
    <scope>NUCLEOTIDE SEQUENCE [LARGE SCALE GENOMIC DNA]</scope>
    <source>
        <strain evidence="2 3">DSM 16199</strain>
    </source>
</reference>
<keyword evidence="1" id="KW-1133">Transmembrane helix</keyword>
<feature type="transmembrane region" description="Helical" evidence="1">
    <location>
        <begin position="36"/>
        <end position="55"/>
    </location>
</feature>
<evidence type="ECO:0000313" key="2">
    <source>
        <dbReference type="EMBL" id="SFL48502.1"/>
    </source>
</evidence>
<gene>
    <name evidence="2" type="ORF">SAMN04488004_12210</name>
</gene>
<sequence>MSRLGPKGGIFAYILLLSRPLVVFTLLLIYKGGGVLGVGIFFGVFAEITYAVACLTQ</sequence>
<keyword evidence="1" id="KW-0812">Transmembrane</keyword>
<dbReference type="EMBL" id="FOTF01000022">
    <property type="protein sequence ID" value="SFL48502.1"/>
    <property type="molecule type" value="Genomic_DNA"/>
</dbReference>
<organism evidence="2 3">
    <name type="scientific">Loktanella salsilacus</name>
    <dbReference type="NCBI Taxonomy" id="195913"/>
    <lineage>
        <taxon>Bacteria</taxon>
        <taxon>Pseudomonadati</taxon>
        <taxon>Pseudomonadota</taxon>
        <taxon>Alphaproteobacteria</taxon>
        <taxon>Rhodobacterales</taxon>
        <taxon>Roseobacteraceae</taxon>
        <taxon>Loktanella</taxon>
    </lineage>
</organism>
<evidence type="ECO:0000313" key="3">
    <source>
        <dbReference type="Proteomes" id="UP000199550"/>
    </source>
</evidence>
<proteinExistence type="predicted"/>